<proteinExistence type="predicted"/>
<evidence type="ECO:0000313" key="2">
    <source>
        <dbReference type="Proteomes" id="UP000005025"/>
    </source>
</evidence>
<name>H1LG10_9LACO</name>
<evidence type="ECO:0000313" key="1">
    <source>
        <dbReference type="EMBL" id="EHO51216.1"/>
    </source>
</evidence>
<dbReference type="Proteomes" id="UP000005025">
    <property type="component" value="Unassembled WGS sequence"/>
</dbReference>
<dbReference type="HOGENOM" id="CLU_3291529_0_0_9"/>
<organism evidence="1 2">
    <name type="scientific">Lentilactobacillus kisonensis F0435</name>
    <dbReference type="NCBI Taxonomy" id="797516"/>
    <lineage>
        <taxon>Bacteria</taxon>
        <taxon>Bacillati</taxon>
        <taxon>Bacillota</taxon>
        <taxon>Bacilli</taxon>
        <taxon>Lactobacillales</taxon>
        <taxon>Lactobacillaceae</taxon>
        <taxon>Lentilactobacillus</taxon>
    </lineage>
</organism>
<dbReference type="AlphaFoldDB" id="H1LG10"/>
<comment type="caution">
    <text evidence="1">The sequence shown here is derived from an EMBL/GenBank/DDBJ whole genome shotgun (WGS) entry which is preliminary data.</text>
</comment>
<protein>
    <submittedName>
        <fullName evidence="1">Uncharacterized protein</fullName>
    </submittedName>
</protein>
<dbReference type="STRING" id="797516.HMPREF9104_01536"/>
<gene>
    <name evidence="1" type="ORF">HMPREF9104_01536</name>
</gene>
<accession>H1LG10</accession>
<dbReference type="EMBL" id="AGRJ01000151">
    <property type="protein sequence ID" value="EHO51216.1"/>
    <property type="molecule type" value="Genomic_DNA"/>
</dbReference>
<sequence>MKKNSLSRSQNKPGAKILTLNFISGLVLFERQLYLNTFIL</sequence>
<reference evidence="1 2" key="1">
    <citation type="submission" date="2011-09" db="EMBL/GenBank/DDBJ databases">
        <authorList>
            <person name="Weinstock G."/>
            <person name="Sodergren E."/>
            <person name="Clifton S."/>
            <person name="Fulton L."/>
            <person name="Fulton B."/>
            <person name="Courtney L."/>
            <person name="Fronick C."/>
            <person name="Harrison M."/>
            <person name="Strong C."/>
            <person name="Farmer C."/>
            <person name="Delahaunty K."/>
            <person name="Markovic C."/>
            <person name="Hall O."/>
            <person name="Minx P."/>
            <person name="Tomlinson C."/>
            <person name="Mitreva M."/>
            <person name="Hou S."/>
            <person name="Chen J."/>
            <person name="Wollam A."/>
            <person name="Pepin K.H."/>
            <person name="Johnson M."/>
            <person name="Bhonagiri V."/>
            <person name="Zhang X."/>
            <person name="Suruliraj S."/>
            <person name="Warren W."/>
            <person name="Chinwalla A."/>
            <person name="Mardis E.R."/>
            <person name="Wilson R.K."/>
        </authorList>
    </citation>
    <scope>NUCLEOTIDE SEQUENCE [LARGE SCALE GENOMIC DNA]</scope>
    <source>
        <strain evidence="1 2">F0435</strain>
    </source>
</reference>